<evidence type="ECO:0000256" key="1">
    <source>
        <dbReference type="ARBA" id="ARBA00023002"/>
    </source>
</evidence>
<dbReference type="InterPro" id="IPR036812">
    <property type="entry name" value="NAD(P)_OxRdtase_dom_sf"/>
</dbReference>
<dbReference type="SUPFAM" id="SSF51430">
    <property type="entry name" value="NAD(P)-linked oxidoreductase"/>
    <property type="match status" value="1"/>
</dbReference>
<dbReference type="InterPro" id="IPR050523">
    <property type="entry name" value="AKR_Detox_Biosynth"/>
</dbReference>
<dbReference type="FunFam" id="3.20.20.100:FF:000004">
    <property type="entry name" value="Oxidoreductase, aldo/keto reductase"/>
    <property type="match status" value="1"/>
</dbReference>
<evidence type="ECO:0000313" key="3">
    <source>
        <dbReference type="EMBL" id="MBA2880966.1"/>
    </source>
</evidence>
<reference evidence="3 4" key="1">
    <citation type="submission" date="2020-07" db="EMBL/GenBank/DDBJ databases">
        <title>Genomic Encyclopedia of Type Strains, Phase IV (KMG-IV): sequencing the most valuable type-strain genomes for metagenomic binning, comparative biology and taxonomic classification.</title>
        <authorList>
            <person name="Goeker M."/>
        </authorList>
    </citation>
    <scope>NUCLEOTIDE SEQUENCE [LARGE SCALE GENOMIC DNA]</scope>
    <source>
        <strain evidence="3 4">DSM 17721</strain>
    </source>
</reference>
<dbReference type="EMBL" id="JACDUS010000003">
    <property type="protein sequence ID" value="MBA2880966.1"/>
    <property type="molecule type" value="Genomic_DNA"/>
</dbReference>
<dbReference type="CDD" id="cd19148">
    <property type="entry name" value="AKR_AKR11B1"/>
    <property type="match status" value="1"/>
</dbReference>
<feature type="domain" description="NADP-dependent oxidoreductase" evidence="2">
    <location>
        <begin position="16"/>
        <end position="311"/>
    </location>
</feature>
<organism evidence="3 4">
    <name type="scientific">Desulfosalsimonas propionicica</name>
    <dbReference type="NCBI Taxonomy" id="332175"/>
    <lineage>
        <taxon>Bacteria</taxon>
        <taxon>Pseudomonadati</taxon>
        <taxon>Thermodesulfobacteriota</taxon>
        <taxon>Desulfobacteria</taxon>
        <taxon>Desulfobacterales</taxon>
        <taxon>Desulfosalsimonadaceae</taxon>
        <taxon>Desulfosalsimonas</taxon>
    </lineage>
</organism>
<dbReference type="PANTHER" id="PTHR43364:SF4">
    <property type="entry name" value="NAD(P)-LINKED OXIDOREDUCTASE SUPERFAMILY PROTEIN"/>
    <property type="match status" value="1"/>
</dbReference>
<comment type="caution">
    <text evidence="3">The sequence shown here is derived from an EMBL/GenBank/DDBJ whole genome shotgun (WGS) entry which is preliminary data.</text>
</comment>
<dbReference type="PROSITE" id="PS00062">
    <property type="entry name" value="ALDOKETO_REDUCTASE_2"/>
    <property type="match status" value="1"/>
</dbReference>
<dbReference type="GO" id="GO:0005829">
    <property type="term" value="C:cytosol"/>
    <property type="evidence" value="ECO:0007669"/>
    <property type="project" value="TreeGrafter"/>
</dbReference>
<gene>
    <name evidence="3" type="ORF">HNR65_001292</name>
</gene>
<name>A0A7W0C885_9BACT</name>
<accession>A0A7W0C885</accession>
<dbReference type="Pfam" id="PF00248">
    <property type="entry name" value="Aldo_ket_red"/>
    <property type="match status" value="1"/>
</dbReference>
<dbReference type="RefSeq" id="WP_181550638.1">
    <property type="nucleotide sequence ID" value="NZ_JACDUS010000003.1"/>
</dbReference>
<proteinExistence type="predicted"/>
<evidence type="ECO:0000259" key="2">
    <source>
        <dbReference type="Pfam" id="PF00248"/>
    </source>
</evidence>
<keyword evidence="1" id="KW-0560">Oxidoreductase</keyword>
<dbReference type="Gene3D" id="3.20.20.100">
    <property type="entry name" value="NADP-dependent oxidoreductase domain"/>
    <property type="match status" value="1"/>
</dbReference>
<sequence length="332" mass="37219">MEYTKIHGLDQKASRVGLGTWAIGGWMWGGTDEAQSVRTIHAALDKGINLVDTAPVYGFGTSEQIVGKAVAEYGQRDRLILATKVALQWDDAQKKVWRNSSPERIRKEIEDSLRRLQTDYIDIYQIHWPDPVVPFDKTAEVMAKLVDEGKIRAIGVSNYTVEQMEAFRAAAPLAVCQPPYNVFERAIENDILPYCIQSGIATLTYGALCRGLLSGKMTADQQFDGDDLRKVDPKFKSPRFAQYLEAVKQLQNLAEKKYSKKVLHLAVRYVLDKGASVALWGGRRPEQMEPLPDIFGWQLAEEDFAEMDQILAQAISDPVGPEFMAPPARQSE</sequence>
<keyword evidence="4" id="KW-1185">Reference proteome</keyword>
<evidence type="ECO:0000313" key="4">
    <source>
        <dbReference type="Proteomes" id="UP000525298"/>
    </source>
</evidence>
<dbReference type="InterPro" id="IPR023210">
    <property type="entry name" value="NADP_OxRdtase_dom"/>
</dbReference>
<dbReference type="InterPro" id="IPR018170">
    <property type="entry name" value="Aldo/ket_reductase_CS"/>
</dbReference>
<dbReference type="Proteomes" id="UP000525298">
    <property type="component" value="Unassembled WGS sequence"/>
</dbReference>
<protein>
    <submittedName>
        <fullName evidence="3">Aryl-alcohol dehydrogenase-like predicted oxidoreductase</fullName>
    </submittedName>
</protein>
<dbReference type="GO" id="GO:0016491">
    <property type="term" value="F:oxidoreductase activity"/>
    <property type="evidence" value="ECO:0007669"/>
    <property type="project" value="UniProtKB-KW"/>
</dbReference>
<dbReference type="AlphaFoldDB" id="A0A7W0C885"/>
<dbReference type="PANTHER" id="PTHR43364">
    <property type="entry name" value="NADH-SPECIFIC METHYLGLYOXAL REDUCTASE-RELATED"/>
    <property type="match status" value="1"/>
</dbReference>